<dbReference type="Proteomes" id="UP000077563">
    <property type="component" value="Unassembled WGS sequence"/>
</dbReference>
<accession>A0A9X5KSW9</accession>
<evidence type="ECO:0000256" key="1">
    <source>
        <dbReference type="SAM" id="MobiDB-lite"/>
    </source>
</evidence>
<sequence>MVNTQYGQNYPLSFNRPDLDGQPTSREDKYKHTSNLDLVKTFGNNFDYFVNTKTGFVDQAKLREVAARPLTGNSVNDNMTLLAGEILNRPDVNRKLDKLNERGIHDGLVDRENVEQLVDYYTSDDASAGQQSRAGEPSTAPSFSQAYPAQYERPINNVGAFNQAAMNHSPGDYRAPSNTTVARDFADSFSYFQGPSGFVTRAVLEDAANRPLTGHPVHDRMTMLANEILRRPEMSHLLDAINHGGREDGLISQGDANRVVDYYQTQEAPSMQSGAGRYTGSMQRQRVENTYDENYRPQAFGTNAPIQPLSWGMSASSQGEGMSPQNTEVAYAFKGTKDSDLASELGNNFDYFKPDANGKITQGALREVAGQPLTGNASDDRMTLLAREIISRPGLNSKLDSDHDADKSDGIIGRDTIERVSRQNAAPSYEKMSDVELLQALDEKFKQYWGADNYISFDSLKSAAAESPPTDRSGLAAELLRRPGLMKEVDIGTDGKGGRGAEDERFNWVNVDYVRGEKQAQALRG</sequence>
<evidence type="ECO:0000313" key="2">
    <source>
        <dbReference type="EMBL" id="OAJ47225.1"/>
    </source>
</evidence>
<name>A0A9X5KSW9_PSEMA</name>
<protein>
    <submittedName>
        <fullName evidence="2">Uncharacterized protein</fullName>
    </submittedName>
</protein>
<dbReference type="AlphaFoldDB" id="A0A9X5KSW9"/>
<gene>
    <name evidence="2" type="ORF">AO064_08090</name>
</gene>
<organism evidence="2 3">
    <name type="scientific">Pseudomonas marginalis</name>
    <name type="common">Pseudomonas panacis</name>
    <dbReference type="NCBI Taxonomy" id="298"/>
    <lineage>
        <taxon>Bacteria</taxon>
        <taxon>Pseudomonadati</taxon>
        <taxon>Pseudomonadota</taxon>
        <taxon>Gammaproteobacteria</taxon>
        <taxon>Pseudomonadales</taxon>
        <taxon>Pseudomonadaceae</taxon>
        <taxon>Pseudomonas</taxon>
    </lineage>
</organism>
<evidence type="ECO:0000313" key="3">
    <source>
        <dbReference type="Proteomes" id="UP000077563"/>
    </source>
</evidence>
<dbReference type="RefSeq" id="WP_064054509.1">
    <property type="nucleotide sequence ID" value="NZ_LKEG01000047.1"/>
</dbReference>
<reference evidence="2 3" key="1">
    <citation type="submission" date="2015-09" db="EMBL/GenBank/DDBJ databases">
        <title>Genome sequence of Pseudomonas marginalis ICMP 3553.</title>
        <authorList>
            <person name="Visnovsky S."/>
            <person name="Lu A."/>
            <person name="Panda P."/>
            <person name="Pitman A."/>
        </authorList>
    </citation>
    <scope>NUCLEOTIDE SEQUENCE [LARGE SCALE GENOMIC DNA]</scope>
    <source>
        <strain evidence="2 3">ICMP 3553</strain>
    </source>
</reference>
<comment type="caution">
    <text evidence="2">The sequence shown here is derived from an EMBL/GenBank/DDBJ whole genome shotgun (WGS) entry which is preliminary data.</text>
</comment>
<proteinExistence type="predicted"/>
<feature type="region of interest" description="Disordered" evidence="1">
    <location>
        <begin position="124"/>
        <end position="144"/>
    </location>
</feature>
<feature type="compositionally biased region" description="Polar residues" evidence="1">
    <location>
        <begin position="1"/>
        <end position="12"/>
    </location>
</feature>
<feature type="region of interest" description="Disordered" evidence="1">
    <location>
        <begin position="1"/>
        <end position="30"/>
    </location>
</feature>
<dbReference type="EMBL" id="LKEG01000047">
    <property type="protein sequence ID" value="OAJ47225.1"/>
    <property type="molecule type" value="Genomic_DNA"/>
</dbReference>